<name>A0A319DNL0_9EURO</name>
<dbReference type="EMBL" id="KZ825905">
    <property type="protein sequence ID" value="PYH92853.1"/>
    <property type="molecule type" value="Genomic_DNA"/>
</dbReference>
<dbReference type="AlphaFoldDB" id="A0A319DNL0"/>
<feature type="compositionally biased region" description="Basic and acidic residues" evidence="1">
    <location>
        <begin position="105"/>
        <end position="117"/>
    </location>
</feature>
<evidence type="ECO:0000313" key="2">
    <source>
        <dbReference type="EMBL" id="PYH92853.1"/>
    </source>
</evidence>
<proteinExistence type="predicted"/>
<evidence type="ECO:0000256" key="1">
    <source>
        <dbReference type="SAM" id="MobiDB-lite"/>
    </source>
</evidence>
<feature type="region of interest" description="Disordered" evidence="1">
    <location>
        <begin position="105"/>
        <end position="138"/>
    </location>
</feature>
<feature type="compositionally biased region" description="Pro residues" evidence="1">
    <location>
        <begin position="1"/>
        <end position="10"/>
    </location>
</feature>
<protein>
    <submittedName>
        <fullName evidence="2">Uncharacterized protein</fullName>
    </submittedName>
</protein>
<reference evidence="2 3" key="1">
    <citation type="submission" date="2018-02" db="EMBL/GenBank/DDBJ databases">
        <title>The genomes of Aspergillus section Nigri reveals drivers in fungal speciation.</title>
        <authorList>
            <consortium name="DOE Joint Genome Institute"/>
            <person name="Vesth T.C."/>
            <person name="Nybo J."/>
            <person name="Theobald S."/>
            <person name="Brandl J."/>
            <person name="Frisvad J.C."/>
            <person name="Nielsen K.F."/>
            <person name="Lyhne E.K."/>
            <person name="Kogle M.E."/>
            <person name="Kuo A."/>
            <person name="Riley R."/>
            <person name="Clum A."/>
            <person name="Nolan M."/>
            <person name="Lipzen A."/>
            <person name="Salamov A."/>
            <person name="Henrissat B."/>
            <person name="Wiebenga A."/>
            <person name="De vries R.P."/>
            <person name="Grigoriev I.V."/>
            <person name="Mortensen U.H."/>
            <person name="Andersen M.R."/>
            <person name="Baker S.E."/>
        </authorList>
    </citation>
    <scope>NUCLEOTIDE SEQUENCE [LARGE SCALE GENOMIC DNA]</scope>
    <source>
        <strain evidence="2 3">CBS 707.79</strain>
    </source>
</reference>
<dbReference type="Proteomes" id="UP000247810">
    <property type="component" value="Unassembled WGS sequence"/>
</dbReference>
<keyword evidence="3" id="KW-1185">Reference proteome</keyword>
<organism evidence="2 3">
    <name type="scientific">Aspergillus ellipticus CBS 707.79</name>
    <dbReference type="NCBI Taxonomy" id="1448320"/>
    <lineage>
        <taxon>Eukaryota</taxon>
        <taxon>Fungi</taxon>
        <taxon>Dikarya</taxon>
        <taxon>Ascomycota</taxon>
        <taxon>Pezizomycotina</taxon>
        <taxon>Eurotiomycetes</taxon>
        <taxon>Eurotiomycetidae</taxon>
        <taxon>Eurotiales</taxon>
        <taxon>Aspergillaceae</taxon>
        <taxon>Aspergillus</taxon>
        <taxon>Aspergillus subgen. Circumdati</taxon>
    </lineage>
</organism>
<sequence length="153" mass="16848">MNPSFNPDPSPATRHADPLGAARTGSDGPSSTNILNPQPHTHSLSLTVSRRCRSSIHPWRCPEYSVHRVWTWIPPMQRVPFCRTPKIKQSTGQITLRRPAGLHRESSHYASDGDVRATGDSSTIALQPPREPQHGRGVLCRPVSENVHSGTPI</sequence>
<gene>
    <name evidence="2" type="ORF">BO71DRAFT_400170</name>
</gene>
<dbReference type="VEuPathDB" id="FungiDB:BO71DRAFT_400170"/>
<feature type="region of interest" description="Disordered" evidence="1">
    <location>
        <begin position="1"/>
        <end position="43"/>
    </location>
</feature>
<accession>A0A319DNL0</accession>
<feature type="compositionally biased region" description="Polar residues" evidence="1">
    <location>
        <begin position="27"/>
        <end position="43"/>
    </location>
</feature>
<evidence type="ECO:0000313" key="3">
    <source>
        <dbReference type="Proteomes" id="UP000247810"/>
    </source>
</evidence>